<protein>
    <recommendedName>
        <fullName evidence="5">Homoserine dehydrogenase</fullName>
        <ecNumber evidence="4">1.1.1.3</ecNumber>
    </recommendedName>
</protein>
<evidence type="ECO:0000256" key="7">
    <source>
        <dbReference type="ARBA" id="ARBA00022697"/>
    </source>
</evidence>
<dbReference type="PROSITE" id="PS51671">
    <property type="entry name" value="ACT"/>
    <property type="match status" value="1"/>
</dbReference>
<proteinExistence type="inferred from homology"/>
<evidence type="ECO:0000313" key="11">
    <source>
        <dbReference type="EMBL" id="HED11941.1"/>
    </source>
</evidence>
<comment type="similarity">
    <text evidence="3">Belongs to the homoserine dehydrogenase family.</text>
</comment>
<keyword evidence="9" id="KW-0486">Methionine biosynthesis</keyword>
<evidence type="ECO:0000256" key="4">
    <source>
        <dbReference type="ARBA" id="ARBA00013213"/>
    </source>
</evidence>
<dbReference type="NCBIfam" id="NF004976">
    <property type="entry name" value="PRK06349.1"/>
    <property type="match status" value="1"/>
</dbReference>
<comment type="pathway">
    <text evidence="2">Amino-acid biosynthesis; L-methionine biosynthesis via de novo pathway; L-homoserine from L-aspartate: step 3/3.</text>
</comment>
<comment type="caution">
    <text evidence="11">The sequence shown here is derived from an EMBL/GenBank/DDBJ whole genome shotgun (WGS) entry which is preliminary data.</text>
</comment>
<dbReference type="GO" id="GO:0009088">
    <property type="term" value="P:threonine biosynthetic process"/>
    <property type="evidence" value="ECO:0007669"/>
    <property type="project" value="UniProtKB-UniPathway"/>
</dbReference>
<dbReference type="UniPathway" id="UPA00050">
    <property type="reaction ID" value="UER00063"/>
</dbReference>
<dbReference type="GO" id="GO:0009086">
    <property type="term" value="P:methionine biosynthetic process"/>
    <property type="evidence" value="ECO:0007669"/>
    <property type="project" value="UniProtKB-KW"/>
</dbReference>
<dbReference type="InterPro" id="IPR045865">
    <property type="entry name" value="ACT-like_dom_sf"/>
</dbReference>
<dbReference type="InterPro" id="IPR005106">
    <property type="entry name" value="Asp/hSer_DH_NAD-bd"/>
</dbReference>
<dbReference type="GO" id="GO:0004412">
    <property type="term" value="F:homoserine dehydrogenase activity"/>
    <property type="evidence" value="ECO:0007669"/>
    <property type="project" value="UniProtKB-EC"/>
</dbReference>
<dbReference type="PANTHER" id="PTHR43331:SF1">
    <property type="entry name" value="HOMOSERINE DEHYDROGENASE"/>
    <property type="match status" value="1"/>
</dbReference>
<dbReference type="Gene3D" id="3.40.50.720">
    <property type="entry name" value="NAD(P)-binding Rossmann-like Domain"/>
    <property type="match status" value="1"/>
</dbReference>
<evidence type="ECO:0000259" key="10">
    <source>
        <dbReference type="PROSITE" id="PS51671"/>
    </source>
</evidence>
<dbReference type="SUPFAM" id="SSF55021">
    <property type="entry name" value="ACT-like"/>
    <property type="match status" value="1"/>
</dbReference>
<dbReference type="Proteomes" id="UP000886005">
    <property type="component" value="Unassembled WGS sequence"/>
</dbReference>
<evidence type="ECO:0000256" key="8">
    <source>
        <dbReference type="ARBA" id="ARBA00023002"/>
    </source>
</evidence>
<evidence type="ECO:0000256" key="1">
    <source>
        <dbReference type="ARBA" id="ARBA00005056"/>
    </source>
</evidence>
<dbReference type="SUPFAM" id="SSF51735">
    <property type="entry name" value="NAD(P)-binding Rossmann-fold domains"/>
    <property type="match status" value="1"/>
</dbReference>
<accession>A0A7V1PWD5</accession>
<comment type="pathway">
    <text evidence="1">Amino-acid biosynthesis; L-threonine biosynthesis; L-threonine from L-aspartate: step 3/5.</text>
</comment>
<dbReference type="Gene3D" id="3.30.70.260">
    <property type="match status" value="1"/>
</dbReference>
<evidence type="ECO:0000256" key="2">
    <source>
        <dbReference type="ARBA" id="ARBA00005062"/>
    </source>
</evidence>
<gene>
    <name evidence="11" type="ORF">ENJ10_14720</name>
</gene>
<evidence type="ECO:0000256" key="9">
    <source>
        <dbReference type="ARBA" id="ARBA00023167"/>
    </source>
</evidence>
<dbReference type="EC" id="1.1.1.3" evidence="4"/>
<dbReference type="PANTHER" id="PTHR43331">
    <property type="entry name" value="HOMOSERINE DEHYDROGENASE"/>
    <property type="match status" value="1"/>
</dbReference>
<evidence type="ECO:0000256" key="6">
    <source>
        <dbReference type="ARBA" id="ARBA00022605"/>
    </source>
</evidence>
<dbReference type="GO" id="GO:0050661">
    <property type="term" value="F:NADP binding"/>
    <property type="evidence" value="ECO:0007669"/>
    <property type="project" value="InterPro"/>
</dbReference>
<dbReference type="Pfam" id="PF00742">
    <property type="entry name" value="Homoserine_dh"/>
    <property type="match status" value="1"/>
</dbReference>
<dbReference type="InterPro" id="IPR002912">
    <property type="entry name" value="ACT_dom"/>
</dbReference>
<name>A0A7V1PWD5_CALAY</name>
<keyword evidence="6" id="KW-0028">Amino-acid biosynthesis</keyword>
<dbReference type="FunFam" id="3.30.360.10:FF:000005">
    <property type="entry name" value="Homoserine dehydrogenase"/>
    <property type="match status" value="1"/>
</dbReference>
<dbReference type="Pfam" id="PF03447">
    <property type="entry name" value="NAD_binding_3"/>
    <property type="match status" value="1"/>
</dbReference>
<dbReference type="AlphaFoldDB" id="A0A7V1PWD5"/>
<keyword evidence="7" id="KW-0791">Threonine biosynthesis</keyword>
<dbReference type="EMBL" id="DRLD01000418">
    <property type="protein sequence ID" value="HED11941.1"/>
    <property type="molecule type" value="Genomic_DNA"/>
</dbReference>
<dbReference type="Pfam" id="PF01842">
    <property type="entry name" value="ACT"/>
    <property type="match status" value="1"/>
</dbReference>
<dbReference type="InterPro" id="IPR001342">
    <property type="entry name" value="HDH_cat"/>
</dbReference>
<dbReference type="InterPro" id="IPR036291">
    <property type="entry name" value="NAD(P)-bd_dom_sf"/>
</dbReference>
<sequence>MPRRRDIHFALLGFGKLGQGFYEVFRQKHDHILQQTGINLILKRILVKHKKFQRPRQIDPALFTFDHREIADDGDIIIVIDCMGGIEPTFSIIKELIRAKKHIISANRALLATKMHQISDYANEHAIHFLTEPSFGGGLPVAAIVQRDLVANNISELFGVVSGVSNYILDEMSARDVGMKEVLKSPNIQKMGESLSVIDYEGADSAMKVSILAATAFGIDINYLDIYSEGIAKVTRSDIRWAKRFGYEIKLVAILRDHDHGFEIRVHPTLVEKDHPVTSVRGQYNACYIRTDLLGEYMVYGMGVGTKPSSSLILRDLVDISNRIFHNTKRQRFYFNWNNKPVLPIEEIVTSYYLRFPCVDRPGVMGEITHAIGSHNINITSAHAEVGTVNGKVIGYVHIFIDNAREREVLKALTDIKGLKLIRGKIKFFRILEASHADFVE</sequence>
<dbReference type="UniPathway" id="UPA00051">
    <property type="reaction ID" value="UER00465"/>
</dbReference>
<keyword evidence="8 11" id="KW-0560">Oxidoreductase</keyword>
<dbReference type="Gene3D" id="3.30.360.10">
    <property type="entry name" value="Dihydrodipicolinate Reductase, domain 2"/>
    <property type="match status" value="1"/>
</dbReference>
<feature type="domain" description="ACT" evidence="10">
    <location>
        <begin position="353"/>
        <end position="427"/>
    </location>
</feature>
<organism evidence="11">
    <name type="scientific">Caldithrix abyssi</name>
    <dbReference type="NCBI Taxonomy" id="187145"/>
    <lineage>
        <taxon>Bacteria</taxon>
        <taxon>Pseudomonadati</taxon>
        <taxon>Calditrichota</taxon>
        <taxon>Calditrichia</taxon>
        <taxon>Calditrichales</taxon>
        <taxon>Calditrichaceae</taxon>
        <taxon>Caldithrix</taxon>
    </lineage>
</organism>
<evidence type="ECO:0000256" key="5">
    <source>
        <dbReference type="ARBA" id="ARBA00013376"/>
    </source>
</evidence>
<reference evidence="11" key="1">
    <citation type="journal article" date="2020" name="mSystems">
        <title>Genome- and Community-Level Interaction Insights into Carbon Utilization and Element Cycling Functions of Hydrothermarchaeota in Hydrothermal Sediment.</title>
        <authorList>
            <person name="Zhou Z."/>
            <person name="Liu Y."/>
            <person name="Xu W."/>
            <person name="Pan J."/>
            <person name="Luo Z.H."/>
            <person name="Li M."/>
        </authorList>
    </citation>
    <scope>NUCLEOTIDE SEQUENCE [LARGE SCALE GENOMIC DNA]</scope>
    <source>
        <strain evidence="11">HyVt-456</strain>
    </source>
</reference>
<dbReference type="SUPFAM" id="SSF55347">
    <property type="entry name" value="Glyceraldehyde-3-phosphate dehydrogenase-like, C-terminal domain"/>
    <property type="match status" value="1"/>
</dbReference>
<evidence type="ECO:0000256" key="3">
    <source>
        <dbReference type="ARBA" id="ARBA00006753"/>
    </source>
</evidence>